<dbReference type="EMBL" id="JAATJU010021664">
    <property type="protein sequence ID" value="KAH0513090.1"/>
    <property type="molecule type" value="Genomic_DNA"/>
</dbReference>
<evidence type="ECO:0000313" key="8">
    <source>
        <dbReference type="Proteomes" id="UP000710432"/>
    </source>
</evidence>
<sequence>MQKVRNRPSKEQAWFQFLSSSPLVPLPDSEDCILEPLSLPESPGGSTALAGPPSVPCIFCEEHFPVAEQDKLLKHMIIEHKIVIADVKLVADFQSTAMCSMSAVSTWILTQHVCTSMEYVQHVCCVHVDPNPACVHQHGYVQRVCCVHVDPNPACVRQHGYVQHVCCVHVNPNSACVHQHGYVQHVCCVHVDPNPACVHQHGYVQHVCCVHVNPNPACVHQHGYVHHVCCVHMDPSPPQEQDNYFLLCDVLPEDRVLREELQKQKLKEILDQQQRERNDTSFRGTCMFCTEEFHGNSLQCLYCEKTFRDKNTLKDHMRKKQHRRINPKNRDYDRFYVINYLELGKSWEEVQLEDDRELLDLPEDDWSDWQEYPVCAVCLFCEKQEETIDQLYVHMKDTHGFDLLRIKSELGLNFYQQVKLVNFIRRQVHQCRCYSCHAKFRSKTKLRAHMEEAKHASLLPDRKTWDQLEYYFPTYENDALLCTLSDSESDLTAQERDENVPVISEDTSKLRALKRSSVLNQLLLQECLEN</sequence>
<protein>
    <submittedName>
        <fullName evidence="7">Zinc finger protein 277</fullName>
    </submittedName>
</protein>
<proteinExistence type="inferred from homology"/>
<dbReference type="Proteomes" id="UP000710432">
    <property type="component" value="Unassembled WGS sequence"/>
</dbReference>
<dbReference type="SMART" id="SM00355">
    <property type="entry name" value="ZnF_C2H2"/>
    <property type="match status" value="4"/>
</dbReference>
<name>A0A8J6GKZ4_MICOH</name>
<evidence type="ECO:0000256" key="2">
    <source>
        <dbReference type="ARBA" id="ARBA00022771"/>
    </source>
</evidence>
<dbReference type="InterPro" id="IPR036236">
    <property type="entry name" value="Znf_C2H2_sf"/>
</dbReference>
<keyword evidence="2 5" id="KW-0863">Zinc-finger</keyword>
<dbReference type="InterPro" id="IPR013087">
    <property type="entry name" value="Znf_C2H2_type"/>
</dbReference>
<feature type="domain" description="C2H2-type" evidence="6">
    <location>
        <begin position="429"/>
        <end position="460"/>
    </location>
</feature>
<dbReference type="GO" id="GO:0008270">
    <property type="term" value="F:zinc ion binding"/>
    <property type="evidence" value="ECO:0007669"/>
    <property type="project" value="UniProtKB-KW"/>
</dbReference>
<dbReference type="PANTHER" id="PTHR13267">
    <property type="entry name" value="ZINC FINGER PROTEIN 277"/>
    <property type="match status" value="1"/>
</dbReference>
<evidence type="ECO:0000256" key="1">
    <source>
        <dbReference type="ARBA" id="ARBA00022723"/>
    </source>
</evidence>
<evidence type="ECO:0000259" key="6">
    <source>
        <dbReference type="PROSITE" id="PS50157"/>
    </source>
</evidence>
<dbReference type="PROSITE" id="PS50157">
    <property type="entry name" value="ZINC_FINGER_C2H2_2"/>
    <property type="match status" value="2"/>
</dbReference>
<gene>
    <name evidence="7" type="ORF">LTLLF_141905</name>
</gene>
<dbReference type="Pfam" id="PF12756">
    <property type="entry name" value="zf-C2H2_2"/>
    <property type="match status" value="2"/>
</dbReference>
<feature type="domain" description="C2H2-type" evidence="6">
    <location>
        <begin position="298"/>
        <end position="327"/>
    </location>
</feature>
<keyword evidence="3" id="KW-0862">Zinc</keyword>
<organism evidence="7 8">
    <name type="scientific">Microtus ochrogaster</name>
    <name type="common">Prairie vole</name>
    <dbReference type="NCBI Taxonomy" id="79684"/>
    <lineage>
        <taxon>Eukaryota</taxon>
        <taxon>Metazoa</taxon>
        <taxon>Chordata</taxon>
        <taxon>Craniata</taxon>
        <taxon>Vertebrata</taxon>
        <taxon>Euteleostomi</taxon>
        <taxon>Mammalia</taxon>
        <taxon>Eutheria</taxon>
        <taxon>Euarchontoglires</taxon>
        <taxon>Glires</taxon>
        <taxon>Rodentia</taxon>
        <taxon>Myomorpha</taxon>
        <taxon>Muroidea</taxon>
        <taxon>Cricetidae</taxon>
        <taxon>Arvicolinae</taxon>
        <taxon>Microtus</taxon>
    </lineage>
</organism>
<dbReference type="SUPFAM" id="SSF57667">
    <property type="entry name" value="beta-beta-alpha zinc fingers"/>
    <property type="match status" value="2"/>
</dbReference>
<dbReference type="InterPro" id="IPR040048">
    <property type="entry name" value="ZNF277"/>
</dbReference>
<dbReference type="PROSITE" id="PS00028">
    <property type="entry name" value="ZINC_FINGER_C2H2_1"/>
    <property type="match status" value="2"/>
</dbReference>
<keyword evidence="1" id="KW-0479">Metal-binding</keyword>
<evidence type="ECO:0000256" key="4">
    <source>
        <dbReference type="ARBA" id="ARBA00034119"/>
    </source>
</evidence>
<comment type="similarity">
    <text evidence="4">Belongs to the ZNF277 family.</text>
</comment>
<evidence type="ECO:0000256" key="3">
    <source>
        <dbReference type="ARBA" id="ARBA00022833"/>
    </source>
</evidence>
<evidence type="ECO:0000313" key="7">
    <source>
        <dbReference type="EMBL" id="KAH0513090.1"/>
    </source>
</evidence>
<reference evidence="7" key="1">
    <citation type="submission" date="2020-03" db="EMBL/GenBank/DDBJ databases">
        <title>Studies in the Genomics of Life Span.</title>
        <authorList>
            <person name="Glass D."/>
        </authorList>
    </citation>
    <scope>NUCLEOTIDE SEQUENCE</scope>
    <source>
        <strain evidence="7">LTLLF</strain>
        <tissue evidence="7">Muscle</tissue>
    </source>
</reference>
<dbReference type="PANTHER" id="PTHR13267:SF3">
    <property type="entry name" value="ZINC FINGER PROTEIN 277"/>
    <property type="match status" value="1"/>
</dbReference>
<comment type="caution">
    <text evidence="7">The sequence shown here is derived from an EMBL/GenBank/DDBJ whole genome shotgun (WGS) entry which is preliminary data.</text>
</comment>
<evidence type="ECO:0000256" key="5">
    <source>
        <dbReference type="PROSITE-ProRule" id="PRU00042"/>
    </source>
</evidence>
<accession>A0A8J6GKZ4</accession>
<dbReference type="InterPro" id="IPR041661">
    <property type="entry name" value="ZN622/Rei1/Reh1_Znf-C2H2"/>
</dbReference>
<dbReference type="AlphaFoldDB" id="A0A8J6GKZ4"/>